<dbReference type="GO" id="GO:0046872">
    <property type="term" value="F:metal ion binding"/>
    <property type="evidence" value="ECO:0007669"/>
    <property type="project" value="UniProtKB-KW"/>
</dbReference>
<dbReference type="eggNOG" id="COG1473">
    <property type="taxonomic scope" value="Bacteria"/>
</dbReference>
<feature type="binding site" evidence="2">
    <location>
        <position position="163"/>
    </location>
    <ligand>
        <name>Mn(2+)</name>
        <dbReference type="ChEBI" id="CHEBI:29035"/>
        <label>2</label>
    </ligand>
</feature>
<feature type="binding site" evidence="2">
    <location>
        <position position="437"/>
    </location>
    <ligand>
        <name>Mn(2+)</name>
        <dbReference type="ChEBI" id="CHEBI:29035"/>
        <label>2</label>
    </ligand>
</feature>
<reference evidence="4" key="1">
    <citation type="submission" date="2012-02" db="EMBL/GenBank/DDBJ databases">
        <title>The complete genome of Echinicola vietnamensis DSM 17526.</title>
        <authorList>
            <person name="Lucas S."/>
            <person name="Copeland A."/>
            <person name="Lapidus A."/>
            <person name="Glavina del Rio T."/>
            <person name="Dalin E."/>
            <person name="Tice H."/>
            <person name="Bruce D."/>
            <person name="Goodwin L."/>
            <person name="Pitluck S."/>
            <person name="Peters L."/>
            <person name="Ovchinnikova G."/>
            <person name="Teshima H."/>
            <person name="Kyrpides N."/>
            <person name="Mavromatis K."/>
            <person name="Ivanova N."/>
            <person name="Brettin T."/>
            <person name="Detter J.C."/>
            <person name="Han C."/>
            <person name="Larimer F."/>
            <person name="Land M."/>
            <person name="Hauser L."/>
            <person name="Markowitz V."/>
            <person name="Cheng J.-F."/>
            <person name="Hugenholtz P."/>
            <person name="Woyke T."/>
            <person name="Wu D."/>
            <person name="Brambilla E."/>
            <person name="Klenk H.-P."/>
            <person name="Eisen J.A."/>
        </authorList>
    </citation>
    <scope>NUCLEOTIDE SEQUENCE [LARGE SCALE GENOMIC DNA]</scope>
    <source>
        <strain evidence="4">DSM 17526 / LMG 23754 / KMM 6221</strain>
    </source>
</reference>
<dbReference type="PANTHER" id="PTHR11014">
    <property type="entry name" value="PEPTIDASE M20 FAMILY MEMBER"/>
    <property type="match status" value="1"/>
</dbReference>
<keyword evidence="4" id="KW-1185">Reference proteome</keyword>
<dbReference type="GO" id="GO:0004180">
    <property type="term" value="F:carboxypeptidase activity"/>
    <property type="evidence" value="ECO:0007669"/>
    <property type="project" value="UniProtKB-KW"/>
</dbReference>
<keyword evidence="2" id="KW-0464">Manganese</keyword>
<dbReference type="STRING" id="926556.Echvi_3122"/>
<dbReference type="InterPro" id="IPR002933">
    <property type="entry name" value="Peptidase_M20"/>
</dbReference>
<feature type="binding site" evidence="2">
    <location>
        <position position="223"/>
    </location>
    <ligand>
        <name>Mn(2+)</name>
        <dbReference type="ChEBI" id="CHEBI:29035"/>
        <label>2</label>
    </ligand>
</feature>
<dbReference type="AlphaFoldDB" id="L0G3D2"/>
<sequence>MTLSHMCQEPKVPLLHLRAIKTGKRTTQIFKQINYLVIGTCFLWGAVCPAQEKKAPDGIHKAIQARTDAIFDSLVLVRRDLHRHPEISGQEKRTAEFVTNYLLALGLEVKVGVGGYGVVGILKGKQGGKKIAWRADMDALKFDAQDPEVFGSIHKGINHYCGHDVHVTIALGMANVLAHHREQIKGTVYFIFQPSEENYKGAKSMISDGLFEGIAPEEMYAAHISPMPSGLVASKPGYLFADYKEIHVTYEASAADEEVIAFTKNLLSGLQNVPASSEFWDTQNLMDPTIGIGNPETIFQDYITVKENVTVSRQDGQVRISGILSASSASLMDAIPRRLQRSIDQSDFADRFMDIAFATEGFLYSTQRANIQNNSSLTEQAIQGIAGIYGQGSAIPLYGVIPDGRGDDFAYFQEKVPGVYFLLGGSNFEKGIIAMPHTPHFRVDETCIKSGVNYFSSLLIERTNN</sequence>
<dbReference type="Proteomes" id="UP000010796">
    <property type="component" value="Chromosome"/>
</dbReference>
<feature type="binding site" evidence="2">
    <location>
        <position position="161"/>
    </location>
    <ligand>
        <name>Mn(2+)</name>
        <dbReference type="ChEBI" id="CHEBI:29035"/>
        <label>2</label>
    </ligand>
</feature>
<dbReference type="PIRSF" id="PIRSF005962">
    <property type="entry name" value="Pept_M20D_amidohydro"/>
    <property type="match status" value="1"/>
</dbReference>
<dbReference type="Gene3D" id="3.30.70.360">
    <property type="match status" value="1"/>
</dbReference>
<evidence type="ECO:0000256" key="1">
    <source>
        <dbReference type="ARBA" id="ARBA00022801"/>
    </source>
</evidence>
<accession>L0G3D2</accession>
<dbReference type="HOGENOM" id="CLU_023257_0_1_10"/>
<name>L0G3D2_ECHVK</name>
<dbReference type="KEGG" id="evi:Echvi_3122"/>
<evidence type="ECO:0000256" key="2">
    <source>
        <dbReference type="PIRSR" id="PIRSR005962-1"/>
    </source>
</evidence>
<protein>
    <submittedName>
        <fullName evidence="3">Metal-dependent amidase/aminoacylase/carboxypeptidase</fullName>
    </submittedName>
</protein>
<dbReference type="EMBL" id="CP003346">
    <property type="protein sequence ID" value="AGA79360.1"/>
    <property type="molecule type" value="Genomic_DNA"/>
</dbReference>
<keyword evidence="1" id="KW-0378">Hydrolase</keyword>
<evidence type="ECO:0000313" key="3">
    <source>
        <dbReference type="EMBL" id="AGA79360.1"/>
    </source>
</evidence>
<evidence type="ECO:0000313" key="4">
    <source>
        <dbReference type="Proteomes" id="UP000010796"/>
    </source>
</evidence>
<keyword evidence="3" id="KW-0645">Protease</keyword>
<dbReference type="PANTHER" id="PTHR11014:SF63">
    <property type="entry name" value="METALLOPEPTIDASE, PUTATIVE (AFU_ORTHOLOGUE AFUA_6G09600)-RELATED"/>
    <property type="match status" value="1"/>
</dbReference>
<keyword evidence="3" id="KW-0121">Carboxypeptidase</keyword>
<proteinExistence type="predicted"/>
<dbReference type="Gene3D" id="3.40.630.10">
    <property type="entry name" value="Zn peptidases"/>
    <property type="match status" value="1"/>
</dbReference>
<dbReference type="InterPro" id="IPR017439">
    <property type="entry name" value="Amidohydrolase"/>
</dbReference>
<dbReference type="SUPFAM" id="SSF53187">
    <property type="entry name" value="Zn-dependent exopeptidases"/>
    <property type="match status" value="1"/>
</dbReference>
<dbReference type="PATRIC" id="fig|926556.3.peg.3296"/>
<gene>
    <name evidence="3" type="ordered locus">Echvi_3122</name>
</gene>
<feature type="binding site" evidence="2">
    <location>
        <position position="197"/>
    </location>
    <ligand>
        <name>Mn(2+)</name>
        <dbReference type="ChEBI" id="CHEBI:29035"/>
        <label>2</label>
    </ligand>
</feature>
<comment type="cofactor">
    <cofactor evidence="2">
        <name>Mn(2+)</name>
        <dbReference type="ChEBI" id="CHEBI:29035"/>
    </cofactor>
    <text evidence="2">The Mn(2+) ion enhances activity.</text>
</comment>
<organism evidence="3 4">
    <name type="scientific">Echinicola vietnamensis (strain DSM 17526 / LMG 23754 / KMM 6221)</name>
    <dbReference type="NCBI Taxonomy" id="926556"/>
    <lineage>
        <taxon>Bacteria</taxon>
        <taxon>Pseudomonadati</taxon>
        <taxon>Bacteroidota</taxon>
        <taxon>Cytophagia</taxon>
        <taxon>Cytophagales</taxon>
        <taxon>Cyclobacteriaceae</taxon>
        <taxon>Echinicola</taxon>
    </lineage>
</organism>
<dbReference type="Pfam" id="PF01546">
    <property type="entry name" value="Peptidase_M20"/>
    <property type="match status" value="1"/>
</dbReference>
<keyword evidence="2" id="KW-0479">Metal-binding</keyword>